<dbReference type="AlphaFoldDB" id="A0A1G2FQI2"/>
<feature type="domain" description="HicB-like antitoxin of toxin-antitoxin system" evidence="1">
    <location>
        <begin position="15"/>
        <end position="67"/>
    </location>
</feature>
<evidence type="ECO:0000313" key="3">
    <source>
        <dbReference type="Proteomes" id="UP000177020"/>
    </source>
</evidence>
<dbReference type="InterPro" id="IPR051404">
    <property type="entry name" value="TA_system_antitoxin"/>
</dbReference>
<accession>A0A1G2FQI2</accession>
<dbReference type="Proteomes" id="UP000177020">
    <property type="component" value="Unassembled WGS sequence"/>
</dbReference>
<comment type="caution">
    <text evidence="2">The sequence shown here is derived from an EMBL/GenBank/DDBJ whole genome shotgun (WGS) entry which is preliminary data.</text>
</comment>
<dbReference type="PANTHER" id="PTHR34504">
    <property type="entry name" value="ANTITOXIN HICB"/>
    <property type="match status" value="1"/>
</dbReference>
<gene>
    <name evidence="2" type="ORF">A3I20_00045</name>
</gene>
<dbReference type="InterPro" id="IPR031807">
    <property type="entry name" value="HicB-like"/>
</dbReference>
<name>A0A1G2FQI2_9BACT</name>
<dbReference type="InterPro" id="IPR035069">
    <property type="entry name" value="TTHA1013/TTHA0281-like"/>
</dbReference>
<evidence type="ECO:0000259" key="1">
    <source>
        <dbReference type="Pfam" id="PF15919"/>
    </source>
</evidence>
<organism evidence="2 3">
    <name type="scientific">Candidatus Portnoybacteria bacterium RIFCSPLOWO2_02_FULL_40_15</name>
    <dbReference type="NCBI Taxonomy" id="1802002"/>
    <lineage>
        <taxon>Bacteria</taxon>
        <taxon>Candidatus Portnoyibacteriota</taxon>
    </lineage>
</organism>
<protein>
    <recommendedName>
        <fullName evidence="1">HicB-like antitoxin of toxin-antitoxin system domain-containing protein</fullName>
    </recommendedName>
</protein>
<dbReference type="SUPFAM" id="SSF143100">
    <property type="entry name" value="TTHA1013/TTHA0281-like"/>
    <property type="match status" value="1"/>
</dbReference>
<dbReference type="PANTHER" id="PTHR34504:SF4">
    <property type="entry name" value="ANTITOXIN HICB"/>
    <property type="match status" value="1"/>
</dbReference>
<dbReference type="Pfam" id="PF15919">
    <property type="entry name" value="HicB_lk_antitox"/>
    <property type="match status" value="1"/>
</dbReference>
<feature type="non-terminal residue" evidence="2">
    <location>
        <position position="68"/>
    </location>
</feature>
<evidence type="ECO:0000313" key="2">
    <source>
        <dbReference type="EMBL" id="OGZ40303.1"/>
    </source>
</evidence>
<dbReference type="Gene3D" id="3.30.160.250">
    <property type="match status" value="1"/>
</dbReference>
<reference evidence="2 3" key="1">
    <citation type="journal article" date="2016" name="Nat. Commun.">
        <title>Thousands of microbial genomes shed light on interconnected biogeochemical processes in an aquifer system.</title>
        <authorList>
            <person name="Anantharaman K."/>
            <person name="Brown C.T."/>
            <person name="Hug L.A."/>
            <person name="Sharon I."/>
            <person name="Castelle C.J."/>
            <person name="Probst A.J."/>
            <person name="Thomas B.C."/>
            <person name="Singh A."/>
            <person name="Wilkins M.J."/>
            <person name="Karaoz U."/>
            <person name="Brodie E.L."/>
            <person name="Williams K.H."/>
            <person name="Hubbard S.S."/>
            <person name="Banfield J.F."/>
        </authorList>
    </citation>
    <scope>NUCLEOTIDE SEQUENCE [LARGE SCALE GENOMIC DNA]</scope>
</reference>
<proteinExistence type="predicted"/>
<sequence length="68" mass="7719">MRKTNKKIYSYSVFYEAVLEGGYVVFAPALPGCHSQGETLEEAEKNIKEAIEVYLESLADHREPIPEE</sequence>
<dbReference type="EMBL" id="MHNG01000020">
    <property type="protein sequence ID" value="OGZ40303.1"/>
    <property type="molecule type" value="Genomic_DNA"/>
</dbReference>